<sequence length="402" mass="43423">MNFFVHTENLNQIADIQASIKTKMTNCNSRVSQCRKLLHGCLSISESIRINGLLQEIENQITSDQKKVEKMADTLTKVSKLYANTEKAITGQHQKLYAQAKMPPSSSTSEKSSEANKMAEAIKEIKKILKYGAKDLDSKEMNAAISWLGILSSGAILKNSKDLSEFCGNLLDYSGDLFGFSAKSYDAVTKLLDKFGSPALKEWMQSDAGQELLNGSRTLSHVSSAFTVLSKAYAACNGSEDWKEVCRNFSSSTSKIADAFIDLMDVAKDKGEAVGKSAASAYSGLGSIALYSLGYEQDYNKNLSQNIADLWMGAGASAGSSMISGATLGVVDLDVQKFVDHVNDNVDKTNTIVYDQGGPMWLMTVKSLACVPGVAAWSVGETVADVAKEKAETIKSLIDLVR</sequence>
<dbReference type="RefSeq" id="WP_249304691.1">
    <property type="nucleotide sequence ID" value="NZ_JACRSW010000027.1"/>
</dbReference>
<evidence type="ECO:0000313" key="2">
    <source>
        <dbReference type="EMBL" id="MBC8557481.1"/>
    </source>
</evidence>
<evidence type="ECO:0000256" key="1">
    <source>
        <dbReference type="SAM" id="MobiDB-lite"/>
    </source>
</evidence>
<comment type="caution">
    <text evidence="2">The sequence shown here is derived from an EMBL/GenBank/DDBJ whole genome shotgun (WGS) entry which is preliminary data.</text>
</comment>
<dbReference type="EMBL" id="JACRSW010000027">
    <property type="protein sequence ID" value="MBC8557481.1"/>
    <property type="molecule type" value="Genomic_DNA"/>
</dbReference>
<name>A0ABR7MUL2_9FIRM</name>
<feature type="region of interest" description="Disordered" evidence="1">
    <location>
        <begin position="97"/>
        <end position="116"/>
    </location>
</feature>
<keyword evidence="3" id="KW-1185">Reference proteome</keyword>
<proteinExistence type="predicted"/>
<reference evidence="2 3" key="1">
    <citation type="submission" date="2020-08" db="EMBL/GenBank/DDBJ databases">
        <title>Genome public.</title>
        <authorList>
            <person name="Liu C."/>
            <person name="Sun Q."/>
        </authorList>
    </citation>
    <scope>NUCLEOTIDE SEQUENCE [LARGE SCALE GENOMIC DNA]</scope>
    <source>
        <strain evidence="2 3">BX3</strain>
    </source>
</reference>
<gene>
    <name evidence="2" type="ORF">H8700_07150</name>
</gene>
<organism evidence="2 3">
    <name type="scientific">Jutongia hominis</name>
    <dbReference type="NCBI Taxonomy" id="2763664"/>
    <lineage>
        <taxon>Bacteria</taxon>
        <taxon>Bacillati</taxon>
        <taxon>Bacillota</taxon>
        <taxon>Clostridia</taxon>
        <taxon>Lachnospirales</taxon>
        <taxon>Lachnospiraceae</taxon>
        <taxon>Jutongia</taxon>
    </lineage>
</organism>
<accession>A0ABR7MUL2</accession>
<dbReference type="Proteomes" id="UP000637513">
    <property type="component" value="Unassembled WGS sequence"/>
</dbReference>
<protein>
    <submittedName>
        <fullName evidence="2">Uncharacterized protein</fullName>
    </submittedName>
</protein>
<feature type="compositionally biased region" description="Low complexity" evidence="1">
    <location>
        <begin position="105"/>
        <end position="116"/>
    </location>
</feature>
<evidence type="ECO:0000313" key="3">
    <source>
        <dbReference type="Proteomes" id="UP000637513"/>
    </source>
</evidence>